<evidence type="ECO:0000256" key="3">
    <source>
        <dbReference type="RuleBase" id="RU000363"/>
    </source>
</evidence>
<dbReference type="PANTHER" id="PTHR42901:SF1">
    <property type="entry name" value="ALCOHOL DEHYDROGENASE"/>
    <property type="match status" value="1"/>
</dbReference>
<dbReference type="InterPro" id="IPR002347">
    <property type="entry name" value="SDR_fam"/>
</dbReference>
<dbReference type="InterPro" id="IPR036291">
    <property type="entry name" value="NAD(P)-bd_dom_sf"/>
</dbReference>
<dbReference type="PRINTS" id="PR00080">
    <property type="entry name" value="SDRFAMILY"/>
</dbReference>
<comment type="similarity">
    <text evidence="1 3">Belongs to the short-chain dehydrogenases/reductases (SDR) family.</text>
</comment>
<dbReference type="Gene3D" id="3.40.50.720">
    <property type="entry name" value="NAD(P)-binding Rossmann-like Domain"/>
    <property type="match status" value="1"/>
</dbReference>
<organism evidence="4 5">
    <name type="scientific">Chrysophaeum taylorii</name>
    <dbReference type="NCBI Taxonomy" id="2483200"/>
    <lineage>
        <taxon>Eukaryota</taxon>
        <taxon>Sar</taxon>
        <taxon>Stramenopiles</taxon>
        <taxon>Ochrophyta</taxon>
        <taxon>Pelagophyceae</taxon>
        <taxon>Pelagomonadales</taxon>
        <taxon>Pelagomonadaceae</taxon>
        <taxon>Chrysophaeum</taxon>
    </lineage>
</organism>
<dbReference type="GO" id="GO:0016616">
    <property type="term" value="F:oxidoreductase activity, acting on the CH-OH group of donors, NAD or NADP as acceptor"/>
    <property type="evidence" value="ECO:0007669"/>
    <property type="project" value="UniProtKB-ARBA"/>
</dbReference>
<accession>A0AAD7UDG2</accession>
<dbReference type="PANTHER" id="PTHR42901">
    <property type="entry name" value="ALCOHOL DEHYDROGENASE"/>
    <property type="match status" value="1"/>
</dbReference>
<dbReference type="Proteomes" id="UP001230188">
    <property type="component" value="Unassembled WGS sequence"/>
</dbReference>
<reference evidence="4" key="1">
    <citation type="submission" date="2023-01" db="EMBL/GenBank/DDBJ databases">
        <title>Metagenome sequencing of chrysophaentin producing Chrysophaeum taylorii.</title>
        <authorList>
            <person name="Davison J."/>
            <person name="Bewley C."/>
        </authorList>
    </citation>
    <scope>NUCLEOTIDE SEQUENCE</scope>
    <source>
        <strain evidence="4">NIES-1699</strain>
    </source>
</reference>
<protein>
    <recommendedName>
        <fullName evidence="6">NAD(P)-binding protein</fullName>
    </recommendedName>
</protein>
<proteinExistence type="inferred from homology"/>
<dbReference type="FunFam" id="3.40.50.720:FF:000047">
    <property type="entry name" value="NADP-dependent L-serine/L-allo-threonine dehydrogenase"/>
    <property type="match status" value="1"/>
</dbReference>
<dbReference type="PRINTS" id="PR00081">
    <property type="entry name" value="GDHRDH"/>
</dbReference>
<sequence length="280" mass="29693">MSISELYQPLDISGWTVLITGASSGFGWAAAWRFAELGCKLVLVARRTDRLRELAAEICTKYKEARVHCAPLDVCDVDKIESLPFMLPPEFAQVDILVNNAGLALGKLPVQDNVTANVLTMMQTNVSSLIVATATFSKGMVARGRGHIINIGSIAGHEAYANGSVYCATKHAVTAFTTAARHDLVGTPVRVTCISPGFAETEFSLVRFGNDTDKAAAVYSNLVSLSAKDIADQIVYVATRPAHVQIADIICWPTNQAGATNIARVGPSLGAPSPDSSGSK</sequence>
<evidence type="ECO:0000313" key="5">
    <source>
        <dbReference type="Proteomes" id="UP001230188"/>
    </source>
</evidence>
<dbReference type="PROSITE" id="PS00061">
    <property type="entry name" value="ADH_SHORT"/>
    <property type="match status" value="1"/>
</dbReference>
<dbReference type="Pfam" id="PF00106">
    <property type="entry name" value="adh_short"/>
    <property type="match status" value="1"/>
</dbReference>
<gene>
    <name evidence="4" type="ORF">CTAYLR_006683</name>
</gene>
<evidence type="ECO:0008006" key="6">
    <source>
        <dbReference type="Google" id="ProtNLM"/>
    </source>
</evidence>
<comment type="caution">
    <text evidence="4">The sequence shown here is derived from an EMBL/GenBank/DDBJ whole genome shotgun (WGS) entry which is preliminary data.</text>
</comment>
<evidence type="ECO:0000313" key="4">
    <source>
        <dbReference type="EMBL" id="KAJ8603081.1"/>
    </source>
</evidence>
<dbReference type="InterPro" id="IPR020904">
    <property type="entry name" value="Sc_DH/Rdtase_CS"/>
</dbReference>
<dbReference type="AlphaFoldDB" id="A0AAD7UDG2"/>
<evidence type="ECO:0000256" key="2">
    <source>
        <dbReference type="ARBA" id="ARBA00023002"/>
    </source>
</evidence>
<evidence type="ECO:0000256" key="1">
    <source>
        <dbReference type="ARBA" id="ARBA00006484"/>
    </source>
</evidence>
<keyword evidence="5" id="KW-1185">Reference proteome</keyword>
<dbReference type="SUPFAM" id="SSF51735">
    <property type="entry name" value="NAD(P)-binding Rossmann-fold domains"/>
    <property type="match status" value="1"/>
</dbReference>
<keyword evidence="2" id="KW-0560">Oxidoreductase</keyword>
<dbReference type="EMBL" id="JAQMWT010000361">
    <property type="protein sequence ID" value="KAJ8603081.1"/>
    <property type="molecule type" value="Genomic_DNA"/>
</dbReference>
<name>A0AAD7UDG2_9STRA</name>